<dbReference type="PANTHER" id="PTHR13483">
    <property type="entry name" value="BOX C_D SNORNA PROTEIN 1-RELATED"/>
    <property type="match status" value="1"/>
</dbReference>
<accession>A0AAV8U0D0</accession>
<name>A0AAV8U0D0_9ROSI</name>
<dbReference type="Pfam" id="PF25790">
    <property type="entry name" value="BCD1"/>
    <property type="match status" value="1"/>
</dbReference>
<evidence type="ECO:0000256" key="5">
    <source>
        <dbReference type="ARBA" id="ARBA00049598"/>
    </source>
</evidence>
<evidence type="ECO:0000256" key="8">
    <source>
        <dbReference type="SAM" id="MobiDB-lite"/>
    </source>
</evidence>
<keyword evidence="1" id="KW-0597">Phosphoprotein</keyword>
<feature type="domain" description="HIT-type" evidence="9">
    <location>
        <begin position="14"/>
        <end position="48"/>
    </location>
</feature>
<dbReference type="GO" id="GO:0070761">
    <property type="term" value="C:pre-snoRNP complex"/>
    <property type="evidence" value="ECO:0007669"/>
    <property type="project" value="TreeGrafter"/>
</dbReference>
<dbReference type="PANTHER" id="PTHR13483:SF3">
    <property type="entry name" value="BOX C_D SNORNA PROTEIN 1"/>
    <property type="match status" value="1"/>
</dbReference>
<proteinExistence type="inferred from homology"/>
<evidence type="ECO:0000313" key="11">
    <source>
        <dbReference type="Proteomes" id="UP001159364"/>
    </source>
</evidence>
<dbReference type="GO" id="GO:0000492">
    <property type="term" value="P:box C/D snoRNP assembly"/>
    <property type="evidence" value="ECO:0007669"/>
    <property type="project" value="TreeGrafter"/>
</dbReference>
<reference evidence="10 11" key="1">
    <citation type="submission" date="2021-09" db="EMBL/GenBank/DDBJ databases">
        <title>Genomic insights and catalytic innovation underlie evolution of tropane alkaloids biosynthesis.</title>
        <authorList>
            <person name="Wang Y.-J."/>
            <person name="Tian T."/>
            <person name="Huang J.-P."/>
            <person name="Huang S.-X."/>
        </authorList>
    </citation>
    <scope>NUCLEOTIDE SEQUENCE [LARGE SCALE GENOMIC DNA]</scope>
    <source>
        <strain evidence="10">KIB-2018</strain>
        <tissue evidence="10">Leaf</tissue>
    </source>
</reference>
<evidence type="ECO:0000256" key="7">
    <source>
        <dbReference type="PROSITE-ProRule" id="PRU00453"/>
    </source>
</evidence>
<dbReference type="Proteomes" id="UP001159364">
    <property type="component" value="Linkage Group LG02"/>
</dbReference>
<feature type="compositionally biased region" description="Low complexity" evidence="8">
    <location>
        <begin position="321"/>
        <end position="334"/>
    </location>
</feature>
<dbReference type="PROSITE" id="PS51083">
    <property type="entry name" value="ZF_HIT"/>
    <property type="match status" value="1"/>
</dbReference>
<dbReference type="InterPro" id="IPR051639">
    <property type="entry name" value="BCD1"/>
</dbReference>
<dbReference type="GO" id="GO:0005634">
    <property type="term" value="C:nucleus"/>
    <property type="evidence" value="ECO:0007669"/>
    <property type="project" value="TreeGrafter"/>
</dbReference>
<dbReference type="GO" id="GO:0008270">
    <property type="term" value="F:zinc ion binding"/>
    <property type="evidence" value="ECO:0007669"/>
    <property type="project" value="UniProtKB-UniRule"/>
</dbReference>
<comment type="caution">
    <text evidence="10">The sequence shown here is derived from an EMBL/GenBank/DDBJ whole genome shotgun (WGS) entry which is preliminary data.</text>
</comment>
<comment type="similarity">
    <text evidence="6">Belongs to the BCD1 family.</text>
</comment>
<organism evidence="10 11">
    <name type="scientific">Erythroxylum novogranatense</name>
    <dbReference type="NCBI Taxonomy" id="1862640"/>
    <lineage>
        <taxon>Eukaryota</taxon>
        <taxon>Viridiplantae</taxon>
        <taxon>Streptophyta</taxon>
        <taxon>Embryophyta</taxon>
        <taxon>Tracheophyta</taxon>
        <taxon>Spermatophyta</taxon>
        <taxon>Magnoliopsida</taxon>
        <taxon>eudicotyledons</taxon>
        <taxon>Gunneridae</taxon>
        <taxon>Pentapetalae</taxon>
        <taxon>rosids</taxon>
        <taxon>fabids</taxon>
        <taxon>Malpighiales</taxon>
        <taxon>Erythroxylaceae</taxon>
        <taxon>Erythroxylum</taxon>
    </lineage>
</organism>
<dbReference type="CDD" id="cd23023">
    <property type="entry name" value="zf-HIT_BCD1"/>
    <property type="match status" value="1"/>
</dbReference>
<evidence type="ECO:0000256" key="3">
    <source>
        <dbReference type="ARBA" id="ARBA00022771"/>
    </source>
</evidence>
<comment type="function">
    <text evidence="5">Required for box C/D snoRNAs accumulation involved in snoRNA processing, snoRNA transport to the nucleolus and ribosome biogenesis.</text>
</comment>
<evidence type="ECO:0000256" key="2">
    <source>
        <dbReference type="ARBA" id="ARBA00022723"/>
    </source>
</evidence>
<dbReference type="GO" id="GO:0048254">
    <property type="term" value="P:snoRNA localization"/>
    <property type="evidence" value="ECO:0007669"/>
    <property type="project" value="TreeGrafter"/>
</dbReference>
<evidence type="ECO:0000256" key="6">
    <source>
        <dbReference type="ARBA" id="ARBA00049654"/>
    </source>
</evidence>
<feature type="region of interest" description="Disordered" evidence="8">
    <location>
        <begin position="313"/>
        <end position="334"/>
    </location>
</feature>
<dbReference type="Pfam" id="PF04438">
    <property type="entry name" value="zf-HIT"/>
    <property type="match status" value="1"/>
</dbReference>
<evidence type="ECO:0000256" key="1">
    <source>
        <dbReference type="ARBA" id="ARBA00022553"/>
    </source>
</evidence>
<dbReference type="InterPro" id="IPR007529">
    <property type="entry name" value="Znf_HIT"/>
</dbReference>
<dbReference type="AlphaFoldDB" id="A0AAV8U0D0"/>
<dbReference type="SUPFAM" id="SSF144232">
    <property type="entry name" value="HIT/MYND zinc finger-like"/>
    <property type="match status" value="1"/>
</dbReference>
<evidence type="ECO:0000256" key="4">
    <source>
        <dbReference type="ARBA" id="ARBA00022833"/>
    </source>
</evidence>
<evidence type="ECO:0000313" key="10">
    <source>
        <dbReference type="EMBL" id="KAJ8772716.1"/>
    </source>
</evidence>
<keyword evidence="11" id="KW-1185">Reference proteome</keyword>
<protein>
    <recommendedName>
        <fullName evidence="9">HIT-type domain-containing protein</fullName>
    </recommendedName>
</protein>
<dbReference type="GO" id="GO:0000463">
    <property type="term" value="P:maturation of LSU-rRNA from tricistronic rRNA transcript (SSU-rRNA, 5.8S rRNA, LSU-rRNA)"/>
    <property type="evidence" value="ECO:0007669"/>
    <property type="project" value="TreeGrafter"/>
</dbReference>
<gene>
    <name evidence="10" type="ORF">K2173_027893</name>
</gene>
<keyword evidence="4" id="KW-0862">Zinc</keyword>
<dbReference type="EMBL" id="JAIWQS010000002">
    <property type="protein sequence ID" value="KAJ8772716.1"/>
    <property type="molecule type" value="Genomic_DNA"/>
</dbReference>
<dbReference type="Gene3D" id="3.30.60.190">
    <property type="match status" value="1"/>
</dbReference>
<sequence length="422" mass="48097">MKLGEDDDKCKNKCEECKENPSKYKCPGCSLRSCSLACVKAHKLRTGCSGSNRTGTPFVPLSQFNDRVLLSDYNLLEETKRVTESARRLRGRLRAFPYPKLPNYLRILKGAASARRTKLLLLPPGMSKREINQSRYDQRKKFISWTIEWRFHSTTDVVVLLDHGIHEDTILYSVMERHLNPGPWNHPVRQFSLEQPDSLKYFIRKYPKGSRSPFYKLDIRTPLRQQLANIVILEYPVVHVFLPSHRCEFEIVNEAHLTTCTMEAKNCVRNDHPSPRGVAFVEEEINDGESSDPQVYDFINNANLGPRHQLNSHEMSERALNESSSGELNESSSGSLFARVPAGNGSHPSSWDMELGSLEDMVFDIDQDLLDAYSNLIAEMNPNDLCDFEGEFSKLVGVEEQKDSTFGANFQMEELEEGEIAE</sequence>
<keyword evidence="2" id="KW-0479">Metal-binding</keyword>
<evidence type="ECO:0000259" key="9">
    <source>
        <dbReference type="PROSITE" id="PS51083"/>
    </source>
</evidence>
<dbReference type="InterPro" id="IPR057721">
    <property type="entry name" value="BCD1_alpha/beta"/>
</dbReference>
<keyword evidence="3 7" id="KW-0863">Zinc-finger</keyword>